<keyword evidence="1" id="KW-1133">Transmembrane helix</keyword>
<keyword evidence="1" id="KW-0472">Membrane</keyword>
<gene>
    <name evidence="2" type="ORF">TRIP_D30005</name>
</gene>
<evidence type="ECO:0000256" key="1">
    <source>
        <dbReference type="SAM" id="Phobius"/>
    </source>
</evidence>
<evidence type="ECO:0008006" key="3">
    <source>
        <dbReference type="Google" id="ProtNLM"/>
    </source>
</evidence>
<reference evidence="2" key="1">
    <citation type="submission" date="2018-07" db="EMBL/GenBank/DDBJ databases">
        <authorList>
            <consortium name="Genoscope - CEA"/>
            <person name="William W."/>
        </authorList>
    </citation>
    <scope>NUCLEOTIDE SEQUENCE</scope>
    <source>
        <strain evidence="2">IK1</strain>
    </source>
</reference>
<sequence>MQRSCLGRHEVQNIKNTSNKIMKKIFLVIFLFSISYGLFAQELNCNVQINSSKIQGSNKSVFNTLQKSMNEFLNNRRWTDLSFEKNERIECSINIIVNAVDGNNYTTEMIIQARRPVYNSSYNSTLLNFKDNTFNFTYKEFDPLEFAENDVNSSLTATLAYYAYLIIGFDMDSFSRLGGTPYFQQAENIVNQAQSKDWAGWKAFENSKNRYALINNIMDEAFKKFREYFYEYHRLGLDMMTDNTTNGRAKIAEGIQVLRDANRARPSAILISSFLDAKNDELINIFKQGTTEEKDKAIEILTDVNPAAANRYEEINKK</sequence>
<protein>
    <recommendedName>
        <fullName evidence="3">DUF4835 domain-containing protein</fullName>
    </recommendedName>
</protein>
<name>A0A653AA94_9BACT</name>
<dbReference type="AlphaFoldDB" id="A0A653AA94"/>
<organism evidence="2">
    <name type="scientific">uncultured Paludibacter sp</name>
    <dbReference type="NCBI Taxonomy" id="497635"/>
    <lineage>
        <taxon>Bacteria</taxon>
        <taxon>Pseudomonadati</taxon>
        <taxon>Bacteroidota</taxon>
        <taxon>Bacteroidia</taxon>
        <taxon>Bacteroidales</taxon>
        <taxon>Paludibacteraceae</taxon>
        <taxon>Paludibacter</taxon>
        <taxon>environmental samples</taxon>
    </lineage>
</organism>
<dbReference type="Pfam" id="PF16119">
    <property type="entry name" value="DUF4835"/>
    <property type="match status" value="1"/>
</dbReference>
<keyword evidence="1" id="KW-0812">Transmembrane</keyword>
<proteinExistence type="predicted"/>
<dbReference type="EMBL" id="UPXZ01000023">
    <property type="protein sequence ID" value="VBB44893.1"/>
    <property type="molecule type" value="Genomic_DNA"/>
</dbReference>
<evidence type="ECO:0000313" key="2">
    <source>
        <dbReference type="EMBL" id="VBB44893.1"/>
    </source>
</evidence>
<dbReference type="InterPro" id="IPR032274">
    <property type="entry name" value="DUF4835"/>
</dbReference>
<accession>A0A653AA94</accession>
<feature type="transmembrane region" description="Helical" evidence="1">
    <location>
        <begin position="21"/>
        <end position="39"/>
    </location>
</feature>